<proteinExistence type="predicted"/>
<evidence type="ECO:0000313" key="2">
    <source>
        <dbReference type="Proteomes" id="UP001358586"/>
    </source>
</evidence>
<sequence>MDFLTIVPPKRKHGDSTLRPSESPIILTDCIPIEIPKFMASKHAYASAANREEMLL</sequence>
<evidence type="ECO:0000313" key="1">
    <source>
        <dbReference type="EMBL" id="KAK5772865.1"/>
    </source>
</evidence>
<reference evidence="1 2" key="1">
    <citation type="submission" date="2023-03" db="EMBL/GenBank/DDBJ databases">
        <title>WGS of Gossypium arboreum.</title>
        <authorList>
            <person name="Yu D."/>
        </authorList>
    </citation>
    <scope>NUCLEOTIDE SEQUENCE [LARGE SCALE GENOMIC DNA]</scope>
    <source>
        <tissue evidence="1">Leaf</tissue>
    </source>
</reference>
<keyword evidence="2" id="KW-1185">Reference proteome</keyword>
<gene>
    <name evidence="1" type="ORF">PVK06_049164</name>
</gene>
<dbReference type="EMBL" id="JARKNE010000013">
    <property type="protein sequence ID" value="KAK5772865.1"/>
    <property type="molecule type" value="Genomic_DNA"/>
</dbReference>
<comment type="caution">
    <text evidence="1">The sequence shown here is derived from an EMBL/GenBank/DDBJ whole genome shotgun (WGS) entry which is preliminary data.</text>
</comment>
<accession>A0ABR0MJY5</accession>
<name>A0ABR0MJY5_GOSAR</name>
<organism evidence="1 2">
    <name type="scientific">Gossypium arboreum</name>
    <name type="common">Tree cotton</name>
    <name type="synonym">Gossypium nanking</name>
    <dbReference type="NCBI Taxonomy" id="29729"/>
    <lineage>
        <taxon>Eukaryota</taxon>
        <taxon>Viridiplantae</taxon>
        <taxon>Streptophyta</taxon>
        <taxon>Embryophyta</taxon>
        <taxon>Tracheophyta</taxon>
        <taxon>Spermatophyta</taxon>
        <taxon>Magnoliopsida</taxon>
        <taxon>eudicotyledons</taxon>
        <taxon>Gunneridae</taxon>
        <taxon>Pentapetalae</taxon>
        <taxon>rosids</taxon>
        <taxon>malvids</taxon>
        <taxon>Malvales</taxon>
        <taxon>Malvaceae</taxon>
        <taxon>Malvoideae</taxon>
        <taxon>Gossypium</taxon>
    </lineage>
</organism>
<protein>
    <submittedName>
        <fullName evidence="1">Uncharacterized protein</fullName>
    </submittedName>
</protein>
<dbReference type="Proteomes" id="UP001358586">
    <property type="component" value="Chromosome 13"/>
</dbReference>